<dbReference type="EMBL" id="JASCZI010212394">
    <property type="protein sequence ID" value="MED6199335.1"/>
    <property type="molecule type" value="Genomic_DNA"/>
</dbReference>
<reference evidence="2 3" key="1">
    <citation type="journal article" date="2023" name="Plants (Basel)">
        <title>Bridging the Gap: Combining Genomics and Transcriptomics Approaches to Understand Stylosanthes scabra, an Orphan Legume from the Brazilian Caatinga.</title>
        <authorList>
            <person name="Ferreira-Neto J.R.C."/>
            <person name="da Silva M.D."/>
            <person name="Binneck E."/>
            <person name="de Melo N.F."/>
            <person name="da Silva R.H."/>
            <person name="de Melo A.L.T.M."/>
            <person name="Pandolfi V."/>
            <person name="Bustamante F.O."/>
            <person name="Brasileiro-Vidal A.C."/>
            <person name="Benko-Iseppon A.M."/>
        </authorList>
    </citation>
    <scope>NUCLEOTIDE SEQUENCE [LARGE SCALE GENOMIC DNA]</scope>
    <source>
        <tissue evidence="2">Leaves</tissue>
    </source>
</reference>
<proteinExistence type="predicted"/>
<comment type="caution">
    <text evidence="2">The sequence shown here is derived from an EMBL/GenBank/DDBJ whole genome shotgun (WGS) entry which is preliminary data.</text>
</comment>
<name>A0ABU6XMR8_9FABA</name>
<dbReference type="Proteomes" id="UP001341840">
    <property type="component" value="Unassembled WGS sequence"/>
</dbReference>
<evidence type="ECO:0000313" key="3">
    <source>
        <dbReference type="Proteomes" id="UP001341840"/>
    </source>
</evidence>
<keyword evidence="3" id="KW-1185">Reference proteome</keyword>
<sequence length="142" mass="15780">MTHHATARSQIPILVALCHDRAAARLYTYRAAVRYPCTSSRWEELLSARIVFIGVRPRDRTGPKTKQNGPPNKVCDRASEPCDHAVPSGALKQRNPTLLPHSSHSLPTLFTPKPYQNPNSHTHTTSQILIFVCAIAYFALPS</sequence>
<accession>A0ABU6XMR8</accession>
<gene>
    <name evidence="2" type="ORF">PIB30_075001</name>
</gene>
<evidence type="ECO:0000256" key="1">
    <source>
        <dbReference type="SAM" id="MobiDB-lite"/>
    </source>
</evidence>
<feature type="non-terminal residue" evidence="2">
    <location>
        <position position="142"/>
    </location>
</feature>
<organism evidence="2 3">
    <name type="scientific">Stylosanthes scabra</name>
    <dbReference type="NCBI Taxonomy" id="79078"/>
    <lineage>
        <taxon>Eukaryota</taxon>
        <taxon>Viridiplantae</taxon>
        <taxon>Streptophyta</taxon>
        <taxon>Embryophyta</taxon>
        <taxon>Tracheophyta</taxon>
        <taxon>Spermatophyta</taxon>
        <taxon>Magnoliopsida</taxon>
        <taxon>eudicotyledons</taxon>
        <taxon>Gunneridae</taxon>
        <taxon>Pentapetalae</taxon>
        <taxon>rosids</taxon>
        <taxon>fabids</taxon>
        <taxon>Fabales</taxon>
        <taxon>Fabaceae</taxon>
        <taxon>Papilionoideae</taxon>
        <taxon>50 kb inversion clade</taxon>
        <taxon>dalbergioids sensu lato</taxon>
        <taxon>Dalbergieae</taxon>
        <taxon>Pterocarpus clade</taxon>
        <taxon>Stylosanthes</taxon>
    </lineage>
</organism>
<evidence type="ECO:0000313" key="2">
    <source>
        <dbReference type="EMBL" id="MED6199335.1"/>
    </source>
</evidence>
<protein>
    <submittedName>
        <fullName evidence="2">Uncharacterized protein</fullName>
    </submittedName>
</protein>
<feature type="region of interest" description="Disordered" evidence="1">
    <location>
        <begin position="59"/>
        <end position="79"/>
    </location>
</feature>